<accession>A0ABU3PH24</accession>
<feature type="domain" description="N-acetyltransferase" evidence="3">
    <location>
        <begin position="1"/>
        <end position="137"/>
    </location>
</feature>
<dbReference type="EMBL" id="JAVXZY010000011">
    <property type="protein sequence ID" value="MDT9001833.1"/>
    <property type="molecule type" value="Genomic_DNA"/>
</dbReference>
<evidence type="ECO:0000256" key="1">
    <source>
        <dbReference type="ARBA" id="ARBA00022679"/>
    </source>
</evidence>
<sequence length="137" mass="14744">MSDQPPSAADFKALYDSTGWGSPHRNPDDYARALAGSWRVVAAYGSDAAGKPRLVGFARLISDGVLHAYVNEMIVHPEAQGQGLGSRLLKELLAICQLAGITDIQLFSARGKRGFYERHGFVARPDEGPGMQYLPGA</sequence>
<dbReference type="Gene3D" id="3.40.630.30">
    <property type="match status" value="1"/>
</dbReference>
<dbReference type="InterPro" id="IPR000182">
    <property type="entry name" value="GNAT_dom"/>
</dbReference>
<dbReference type="Pfam" id="PF13508">
    <property type="entry name" value="Acetyltransf_7"/>
    <property type="match status" value="1"/>
</dbReference>
<dbReference type="PANTHER" id="PTHR43626">
    <property type="entry name" value="ACYL-COA N-ACYLTRANSFERASE"/>
    <property type="match status" value="1"/>
</dbReference>
<dbReference type="Proteomes" id="UP001246372">
    <property type="component" value="Unassembled WGS sequence"/>
</dbReference>
<reference evidence="4" key="1">
    <citation type="submission" date="2023-09" db="EMBL/GenBank/DDBJ databases">
        <title>Paucibacter sp. APW11 Genome sequencing and assembly.</title>
        <authorList>
            <person name="Kim I."/>
        </authorList>
    </citation>
    <scope>NUCLEOTIDE SEQUENCE</scope>
    <source>
        <strain evidence="4">APW11</strain>
    </source>
</reference>
<dbReference type="InterPro" id="IPR045039">
    <property type="entry name" value="NSI-like"/>
</dbReference>
<dbReference type="PROSITE" id="PS51186">
    <property type="entry name" value="GNAT"/>
    <property type="match status" value="1"/>
</dbReference>
<evidence type="ECO:0000313" key="5">
    <source>
        <dbReference type="Proteomes" id="UP001246372"/>
    </source>
</evidence>
<protein>
    <submittedName>
        <fullName evidence="4">GNAT family N-acetyltransferase</fullName>
    </submittedName>
</protein>
<evidence type="ECO:0000259" key="3">
    <source>
        <dbReference type="PROSITE" id="PS51186"/>
    </source>
</evidence>
<evidence type="ECO:0000256" key="2">
    <source>
        <dbReference type="ARBA" id="ARBA00023315"/>
    </source>
</evidence>
<evidence type="ECO:0000313" key="4">
    <source>
        <dbReference type="EMBL" id="MDT9001833.1"/>
    </source>
</evidence>
<organism evidence="4 5">
    <name type="scientific">Roseateles aquae</name>
    <dbReference type="NCBI Taxonomy" id="3077235"/>
    <lineage>
        <taxon>Bacteria</taxon>
        <taxon>Pseudomonadati</taxon>
        <taxon>Pseudomonadota</taxon>
        <taxon>Betaproteobacteria</taxon>
        <taxon>Burkholderiales</taxon>
        <taxon>Sphaerotilaceae</taxon>
        <taxon>Roseateles</taxon>
    </lineage>
</organism>
<dbReference type="InterPro" id="IPR016181">
    <property type="entry name" value="Acyl_CoA_acyltransferase"/>
</dbReference>
<keyword evidence="2" id="KW-0012">Acyltransferase</keyword>
<name>A0ABU3PH24_9BURK</name>
<gene>
    <name evidence="4" type="ORF">RQP53_21330</name>
</gene>
<comment type="caution">
    <text evidence="4">The sequence shown here is derived from an EMBL/GenBank/DDBJ whole genome shotgun (WGS) entry which is preliminary data.</text>
</comment>
<dbReference type="PANTHER" id="PTHR43626:SF4">
    <property type="entry name" value="GCN5-RELATED N-ACETYLTRANSFERASE 2, CHLOROPLASTIC"/>
    <property type="match status" value="1"/>
</dbReference>
<keyword evidence="5" id="KW-1185">Reference proteome</keyword>
<dbReference type="SUPFAM" id="SSF55729">
    <property type="entry name" value="Acyl-CoA N-acyltransferases (Nat)"/>
    <property type="match status" value="1"/>
</dbReference>
<dbReference type="CDD" id="cd04301">
    <property type="entry name" value="NAT_SF"/>
    <property type="match status" value="1"/>
</dbReference>
<keyword evidence="1" id="KW-0808">Transferase</keyword>
<proteinExistence type="predicted"/>